<dbReference type="EMBL" id="DSTT01000005">
    <property type="protein sequence ID" value="HFK23953.1"/>
    <property type="molecule type" value="Genomic_DNA"/>
</dbReference>
<dbReference type="InterPro" id="IPR008258">
    <property type="entry name" value="Transglycosylase_SLT_dom_1"/>
</dbReference>
<dbReference type="Gene3D" id="1.10.530.10">
    <property type="match status" value="1"/>
</dbReference>
<evidence type="ECO:0000313" key="2">
    <source>
        <dbReference type="EMBL" id="HFK23953.1"/>
    </source>
</evidence>
<protein>
    <submittedName>
        <fullName evidence="2">Lytic transglycosylase domain-containing protein</fullName>
    </submittedName>
</protein>
<gene>
    <name evidence="2" type="ORF">ENS15_04815</name>
</gene>
<dbReference type="CDD" id="cd13401">
    <property type="entry name" value="Slt70-like"/>
    <property type="match status" value="1"/>
</dbReference>
<evidence type="ECO:0000259" key="1">
    <source>
        <dbReference type="Pfam" id="PF01464"/>
    </source>
</evidence>
<accession>A0A7C3J6I9</accession>
<dbReference type="Pfam" id="PF01464">
    <property type="entry name" value="SLT"/>
    <property type="match status" value="1"/>
</dbReference>
<dbReference type="SUPFAM" id="SSF53955">
    <property type="entry name" value="Lysozyme-like"/>
    <property type="match status" value="1"/>
</dbReference>
<proteinExistence type="predicted"/>
<feature type="domain" description="Transglycosylase SLT" evidence="1">
    <location>
        <begin position="420"/>
        <end position="522"/>
    </location>
</feature>
<dbReference type="InterPro" id="IPR023346">
    <property type="entry name" value="Lysozyme-like_dom_sf"/>
</dbReference>
<dbReference type="AlphaFoldDB" id="A0A7C3J6I9"/>
<organism evidence="2">
    <name type="scientific">candidate division WOR-3 bacterium</name>
    <dbReference type="NCBI Taxonomy" id="2052148"/>
    <lineage>
        <taxon>Bacteria</taxon>
        <taxon>Bacteria division WOR-3</taxon>
    </lineage>
</organism>
<sequence length="557" mass="66692">MKKIFLLFFLFPILISPKNLIEEHDLTLTEKFFSDKIDIIDSLKDDKLKGILFRIQITDYLKNNELEKIVKINYDKKEKFLNQILKDEKDTIILNYFLKNGLKIENYTTMLSKCDFGNDYIINFVRKFPKDTNSINFFKRYPKIFNHEDSILIFTKNFGNKNFDKLVEKKNLSGWVDFLIGLKMDDTLKIKGSINDFLDIFSKIEDKKTKTRYVRFIDVKNLKGNLLYFLGRFYEDNEDYINAAKFYSEINDDEALLRIVSILRNEKNLKIYDSIMESYNGDDKNFLYHKAKYYYVKGEKEKGDSILVIVLKDFPLTLYSVRAFIQLNKKLEINEEKFDDDSTIEKLYKIFDSNGAKDYFKDFLLSKYKDETSQKDYIIYLLDRFGFYNYSIYYSEIRIKEGEDYRKYIRYLFPTPYFDIFKKISKKENVDLSLLISIAREESNFNINAISNSNAKGIMQLMDFVYDSYYKDKDYFDLEKNIRAGAKHLKEYLEQFPNSPVEGIMAYNAGIGNVKKWKRKYSDWELYIDGIPFIETKNYVKKVLRTYYFYKFVLRVS</sequence>
<comment type="caution">
    <text evidence="2">The sequence shown here is derived from an EMBL/GenBank/DDBJ whole genome shotgun (WGS) entry which is preliminary data.</text>
</comment>
<dbReference type="PANTHER" id="PTHR37423">
    <property type="entry name" value="SOLUBLE LYTIC MUREIN TRANSGLYCOSYLASE-RELATED"/>
    <property type="match status" value="1"/>
</dbReference>
<dbReference type="PANTHER" id="PTHR37423:SF2">
    <property type="entry name" value="MEMBRANE-BOUND LYTIC MUREIN TRANSGLYCOSYLASE C"/>
    <property type="match status" value="1"/>
</dbReference>
<reference evidence="2" key="1">
    <citation type="journal article" date="2020" name="mSystems">
        <title>Genome- and Community-Level Interaction Insights into Carbon Utilization and Element Cycling Functions of Hydrothermarchaeota in Hydrothermal Sediment.</title>
        <authorList>
            <person name="Zhou Z."/>
            <person name="Liu Y."/>
            <person name="Xu W."/>
            <person name="Pan J."/>
            <person name="Luo Z.H."/>
            <person name="Li M."/>
        </authorList>
    </citation>
    <scope>NUCLEOTIDE SEQUENCE [LARGE SCALE GENOMIC DNA]</scope>
    <source>
        <strain evidence="2">SpSt-464</strain>
    </source>
</reference>
<name>A0A7C3J6I9_UNCW3</name>